<keyword evidence="2" id="KW-1185">Reference proteome</keyword>
<reference evidence="2" key="1">
    <citation type="submission" date="2023-07" db="EMBL/GenBank/DDBJ databases">
        <title>30 novel species of actinomycetes from the DSMZ collection.</title>
        <authorList>
            <person name="Nouioui I."/>
        </authorList>
    </citation>
    <scope>NUCLEOTIDE SEQUENCE [LARGE SCALE GENOMIC DNA]</scope>
    <source>
        <strain evidence="2">DSM 44399</strain>
    </source>
</reference>
<comment type="caution">
    <text evidence="1">The sequence shown here is derived from an EMBL/GenBank/DDBJ whole genome shotgun (WGS) entry which is preliminary data.</text>
</comment>
<proteinExistence type="predicted"/>
<evidence type="ECO:0000313" key="2">
    <source>
        <dbReference type="Proteomes" id="UP001183176"/>
    </source>
</evidence>
<dbReference type="EMBL" id="JAVREH010000035">
    <property type="protein sequence ID" value="MDT0263322.1"/>
    <property type="molecule type" value="Genomic_DNA"/>
</dbReference>
<dbReference type="RefSeq" id="WP_311424469.1">
    <property type="nucleotide sequence ID" value="NZ_JAVREH010000035.1"/>
</dbReference>
<protein>
    <submittedName>
        <fullName evidence="1">Uncharacterized protein</fullName>
    </submittedName>
</protein>
<evidence type="ECO:0000313" key="1">
    <source>
        <dbReference type="EMBL" id="MDT0263322.1"/>
    </source>
</evidence>
<organism evidence="1 2">
    <name type="scientific">Jatrophihabitans lederbergiae</name>
    <dbReference type="NCBI Taxonomy" id="3075547"/>
    <lineage>
        <taxon>Bacteria</taxon>
        <taxon>Bacillati</taxon>
        <taxon>Actinomycetota</taxon>
        <taxon>Actinomycetes</taxon>
        <taxon>Jatrophihabitantales</taxon>
        <taxon>Jatrophihabitantaceae</taxon>
        <taxon>Jatrophihabitans</taxon>
    </lineage>
</organism>
<sequence>MSEATVLDREMFAEAEAEAEAARLLGLPQGALHYWLEGGDQRGKVHNQSFG</sequence>
<name>A0ABU2JEB4_9ACTN</name>
<accession>A0ABU2JEB4</accession>
<dbReference type="Proteomes" id="UP001183176">
    <property type="component" value="Unassembled WGS sequence"/>
</dbReference>
<gene>
    <name evidence="1" type="ORF">RM423_18210</name>
</gene>